<evidence type="ECO:0000256" key="10">
    <source>
        <dbReference type="ARBA" id="ARBA00048968"/>
    </source>
</evidence>
<proteinExistence type="inferred from homology"/>
<comment type="catalytic activity">
    <reaction evidence="11">
        <text>S-methyl-5'-thioadenosine + phosphate = 5-(methylsulfanyl)-alpha-D-ribose 1-phosphate + adenine</text>
        <dbReference type="Rhea" id="RHEA:11852"/>
        <dbReference type="ChEBI" id="CHEBI:16708"/>
        <dbReference type="ChEBI" id="CHEBI:17509"/>
        <dbReference type="ChEBI" id="CHEBI:43474"/>
        <dbReference type="ChEBI" id="CHEBI:58533"/>
        <dbReference type="EC" id="2.4.2.28"/>
    </reaction>
    <physiologicalReaction direction="left-to-right" evidence="11">
        <dbReference type="Rhea" id="RHEA:11853"/>
    </physiologicalReaction>
</comment>
<dbReference type="InterPro" id="IPR003730">
    <property type="entry name" value="Cu_polyphenol_OxRdtase"/>
</dbReference>
<dbReference type="Proteomes" id="UP001595772">
    <property type="component" value="Unassembled WGS sequence"/>
</dbReference>
<keyword evidence="7" id="KW-0378">Hydrolase</keyword>
<evidence type="ECO:0000256" key="7">
    <source>
        <dbReference type="ARBA" id="ARBA00022801"/>
    </source>
</evidence>
<evidence type="ECO:0000313" key="13">
    <source>
        <dbReference type="EMBL" id="MFC4023230.1"/>
    </source>
</evidence>
<evidence type="ECO:0000256" key="5">
    <source>
        <dbReference type="ARBA" id="ARBA00022679"/>
    </source>
</evidence>
<dbReference type="InterPro" id="IPR038371">
    <property type="entry name" value="Cu_polyphenol_OxRdtase_sf"/>
</dbReference>
<dbReference type="NCBIfam" id="TIGR00726">
    <property type="entry name" value="peptidoglycan editing factor PgeF"/>
    <property type="match status" value="1"/>
</dbReference>
<gene>
    <name evidence="13" type="primary">pgeF</name>
    <name evidence="13" type="ORF">ACFOUV_05270</name>
</gene>
<evidence type="ECO:0000313" key="14">
    <source>
        <dbReference type="Proteomes" id="UP001595772"/>
    </source>
</evidence>
<dbReference type="RefSeq" id="WP_379495702.1">
    <property type="nucleotide sequence ID" value="NZ_JBHSAO010000001.1"/>
</dbReference>
<evidence type="ECO:0000256" key="8">
    <source>
        <dbReference type="ARBA" id="ARBA00022833"/>
    </source>
</evidence>
<comment type="function">
    <text evidence="3">Purine nucleoside enzyme that catalyzes the phosphorolysis of adenosine and inosine nucleosides, yielding D-ribose 1-phosphate and the respective free bases, adenine and hypoxanthine. Also catalyzes the phosphorolysis of S-methyl-5'-thioadenosine into adenine and S-methyl-5-thio-alpha-D-ribose 1-phosphate. Also has adenosine deaminase activity.</text>
</comment>
<keyword evidence="14" id="KW-1185">Reference proteome</keyword>
<dbReference type="EMBL" id="JBHSAO010000001">
    <property type="protein sequence ID" value="MFC4023230.1"/>
    <property type="molecule type" value="Genomic_DNA"/>
</dbReference>
<keyword evidence="6" id="KW-0479">Metal-binding</keyword>
<organism evidence="13 14">
    <name type="scientific">Oceanobacillus longus</name>
    <dbReference type="NCBI Taxonomy" id="930120"/>
    <lineage>
        <taxon>Bacteria</taxon>
        <taxon>Bacillati</taxon>
        <taxon>Bacillota</taxon>
        <taxon>Bacilli</taxon>
        <taxon>Bacillales</taxon>
        <taxon>Bacillaceae</taxon>
        <taxon>Oceanobacillus</taxon>
    </lineage>
</organism>
<evidence type="ECO:0000256" key="4">
    <source>
        <dbReference type="ARBA" id="ARBA00007353"/>
    </source>
</evidence>
<comment type="catalytic activity">
    <reaction evidence="9">
        <text>adenosine + H2O + H(+) = inosine + NH4(+)</text>
        <dbReference type="Rhea" id="RHEA:24408"/>
        <dbReference type="ChEBI" id="CHEBI:15377"/>
        <dbReference type="ChEBI" id="CHEBI:15378"/>
        <dbReference type="ChEBI" id="CHEBI:16335"/>
        <dbReference type="ChEBI" id="CHEBI:17596"/>
        <dbReference type="ChEBI" id="CHEBI:28938"/>
        <dbReference type="EC" id="3.5.4.4"/>
    </reaction>
    <physiologicalReaction direction="left-to-right" evidence="9">
        <dbReference type="Rhea" id="RHEA:24409"/>
    </physiologicalReaction>
</comment>
<dbReference type="PANTHER" id="PTHR30616">
    <property type="entry name" value="UNCHARACTERIZED PROTEIN YFIH"/>
    <property type="match status" value="1"/>
</dbReference>
<evidence type="ECO:0000256" key="11">
    <source>
        <dbReference type="ARBA" id="ARBA00049893"/>
    </source>
</evidence>
<comment type="catalytic activity">
    <reaction evidence="10">
        <text>adenosine + phosphate = alpha-D-ribose 1-phosphate + adenine</text>
        <dbReference type="Rhea" id="RHEA:27642"/>
        <dbReference type="ChEBI" id="CHEBI:16335"/>
        <dbReference type="ChEBI" id="CHEBI:16708"/>
        <dbReference type="ChEBI" id="CHEBI:43474"/>
        <dbReference type="ChEBI" id="CHEBI:57720"/>
        <dbReference type="EC" id="2.4.2.1"/>
    </reaction>
    <physiologicalReaction direction="left-to-right" evidence="10">
        <dbReference type="Rhea" id="RHEA:27643"/>
    </physiologicalReaction>
</comment>
<evidence type="ECO:0000256" key="9">
    <source>
        <dbReference type="ARBA" id="ARBA00047989"/>
    </source>
</evidence>
<dbReference type="Pfam" id="PF02578">
    <property type="entry name" value="Cu-oxidase_4"/>
    <property type="match status" value="1"/>
</dbReference>
<name>A0ABV8GXB7_9BACI</name>
<reference evidence="14" key="1">
    <citation type="journal article" date="2019" name="Int. J. Syst. Evol. Microbiol.">
        <title>The Global Catalogue of Microorganisms (GCM) 10K type strain sequencing project: providing services to taxonomists for standard genome sequencing and annotation.</title>
        <authorList>
            <consortium name="The Broad Institute Genomics Platform"/>
            <consortium name="The Broad Institute Genome Sequencing Center for Infectious Disease"/>
            <person name="Wu L."/>
            <person name="Ma J."/>
        </authorList>
    </citation>
    <scope>NUCLEOTIDE SEQUENCE [LARGE SCALE GENOMIC DNA]</scope>
    <source>
        <strain evidence="14">IBRC-M 10703</strain>
    </source>
</reference>
<evidence type="ECO:0000256" key="3">
    <source>
        <dbReference type="ARBA" id="ARBA00003215"/>
    </source>
</evidence>
<comment type="caution">
    <text evidence="13">The sequence shown here is derived from an EMBL/GenBank/DDBJ whole genome shotgun (WGS) entry which is preliminary data.</text>
</comment>
<accession>A0ABV8GXB7</accession>
<sequence>MNEPFKEKGGSYLHIEKWQQITPNLVAGFTTRNGGVSREPYHTFNLGLHIPDRHNDVLANRRRLADKLSIPVENWVSGEQVHGTSVKSITVADKGKGSISYDSSIKGTDGIITKNKGLLCTAFFADCVPLYFFDPVTQSIGIAHAGWKGTVGRIAEKMVEAFKEMGAQPENLLVAIGPSISKEYYEVDGHVISSISKENREKTVTPLHNNHFLLDLKQLNVEILLQSGVISHNIEVTKYCTYRDENLFFSHRRDFGKTGRMLGFLGFLI</sequence>
<evidence type="ECO:0000256" key="2">
    <source>
        <dbReference type="ARBA" id="ARBA00001947"/>
    </source>
</evidence>
<comment type="similarity">
    <text evidence="4 12">Belongs to the purine nucleoside phosphorylase YfiH/LACC1 family.</text>
</comment>
<protein>
    <recommendedName>
        <fullName evidence="12">Purine nucleoside phosphorylase</fullName>
    </recommendedName>
</protein>
<evidence type="ECO:0000256" key="6">
    <source>
        <dbReference type="ARBA" id="ARBA00022723"/>
    </source>
</evidence>
<keyword evidence="5" id="KW-0808">Transferase</keyword>
<keyword evidence="8" id="KW-0862">Zinc</keyword>
<comment type="cofactor">
    <cofactor evidence="2">
        <name>Zn(2+)</name>
        <dbReference type="ChEBI" id="CHEBI:29105"/>
    </cofactor>
</comment>
<comment type="catalytic activity">
    <reaction evidence="1">
        <text>inosine + phosphate = alpha-D-ribose 1-phosphate + hypoxanthine</text>
        <dbReference type="Rhea" id="RHEA:27646"/>
        <dbReference type="ChEBI" id="CHEBI:17368"/>
        <dbReference type="ChEBI" id="CHEBI:17596"/>
        <dbReference type="ChEBI" id="CHEBI:43474"/>
        <dbReference type="ChEBI" id="CHEBI:57720"/>
        <dbReference type="EC" id="2.4.2.1"/>
    </reaction>
    <physiologicalReaction direction="left-to-right" evidence="1">
        <dbReference type="Rhea" id="RHEA:27647"/>
    </physiologicalReaction>
</comment>
<dbReference type="Gene3D" id="3.60.140.10">
    <property type="entry name" value="CNF1/YfiH-like putative cysteine hydrolases"/>
    <property type="match status" value="1"/>
</dbReference>
<dbReference type="PANTHER" id="PTHR30616:SF2">
    <property type="entry name" value="PURINE NUCLEOSIDE PHOSPHORYLASE LACC1"/>
    <property type="match status" value="1"/>
</dbReference>
<evidence type="ECO:0000256" key="1">
    <source>
        <dbReference type="ARBA" id="ARBA00000553"/>
    </source>
</evidence>
<evidence type="ECO:0000256" key="12">
    <source>
        <dbReference type="RuleBase" id="RU361274"/>
    </source>
</evidence>
<dbReference type="SUPFAM" id="SSF64438">
    <property type="entry name" value="CNF1/YfiH-like putative cysteine hydrolases"/>
    <property type="match status" value="1"/>
</dbReference>
<dbReference type="CDD" id="cd16833">
    <property type="entry name" value="YfiH"/>
    <property type="match status" value="1"/>
</dbReference>
<dbReference type="InterPro" id="IPR011324">
    <property type="entry name" value="Cytotoxic_necrot_fac-like_cat"/>
</dbReference>